<evidence type="ECO:0000313" key="1">
    <source>
        <dbReference type="EMBL" id="NYI47850.1"/>
    </source>
</evidence>
<dbReference type="RefSeq" id="WP_179652789.1">
    <property type="nucleotide sequence ID" value="NZ_JACBZM010000002.1"/>
</dbReference>
<reference evidence="1 2" key="1">
    <citation type="submission" date="2020-07" db="EMBL/GenBank/DDBJ databases">
        <title>Sequencing the genomes of 1000 actinobacteria strains.</title>
        <authorList>
            <person name="Klenk H.-P."/>
        </authorList>
    </citation>
    <scope>NUCLEOTIDE SEQUENCE [LARGE SCALE GENOMIC DNA]</scope>
    <source>
        <strain evidence="1 2">DSM 15131</strain>
    </source>
</reference>
<protein>
    <submittedName>
        <fullName evidence="1">Uncharacterized protein</fullName>
    </submittedName>
</protein>
<proteinExistence type="predicted"/>
<dbReference type="Proteomes" id="UP000562045">
    <property type="component" value="Unassembled WGS sequence"/>
</dbReference>
<dbReference type="AlphaFoldDB" id="A0A7Z0CRB3"/>
<name>A0A7Z0CRB3_9ACTN</name>
<comment type="caution">
    <text evidence="1">The sequence shown here is derived from an EMBL/GenBank/DDBJ whole genome shotgun (WGS) entry which is preliminary data.</text>
</comment>
<sequence>MTGEWIRNSHGLLRWIPPTTGHVRIWSGVNAEARHQGVIDGWNGNPPRPRGSFPTEDAAEVYRIGYLEHFRGQIGLFPASEGCGRLGAERGRPA</sequence>
<evidence type="ECO:0000313" key="2">
    <source>
        <dbReference type="Proteomes" id="UP000562045"/>
    </source>
</evidence>
<gene>
    <name evidence="1" type="ORF">BJ993_004996</name>
</gene>
<accession>A0A7Z0CRB3</accession>
<organism evidence="1 2">
    <name type="scientific">Nocardioides aromaticivorans</name>
    <dbReference type="NCBI Taxonomy" id="200618"/>
    <lineage>
        <taxon>Bacteria</taxon>
        <taxon>Bacillati</taxon>
        <taxon>Actinomycetota</taxon>
        <taxon>Actinomycetes</taxon>
        <taxon>Propionibacteriales</taxon>
        <taxon>Nocardioidaceae</taxon>
        <taxon>Nocardioides</taxon>
    </lineage>
</organism>
<dbReference type="EMBL" id="JACBZM010000002">
    <property type="protein sequence ID" value="NYI47850.1"/>
    <property type="molecule type" value="Genomic_DNA"/>
</dbReference>